<dbReference type="NCBIfam" id="TIGR01528">
    <property type="entry name" value="NMN_trans_PnuC"/>
    <property type="match status" value="1"/>
</dbReference>
<keyword evidence="5" id="KW-0813">Transport</keyword>
<evidence type="ECO:0000256" key="4">
    <source>
        <dbReference type="ARBA" id="ARBA00017522"/>
    </source>
</evidence>
<feature type="transmembrane region" description="Helical" evidence="10">
    <location>
        <begin position="126"/>
        <end position="143"/>
    </location>
</feature>
<feature type="transmembrane region" description="Helical" evidence="10">
    <location>
        <begin position="60"/>
        <end position="77"/>
    </location>
</feature>
<feature type="transmembrane region" description="Helical" evidence="10">
    <location>
        <begin position="12"/>
        <end position="29"/>
    </location>
</feature>
<evidence type="ECO:0000256" key="9">
    <source>
        <dbReference type="ARBA" id="ARBA00023136"/>
    </source>
</evidence>
<comment type="caution">
    <text evidence="11">The sequence shown here is derived from an EMBL/GenBank/DDBJ whole genome shotgun (WGS) entry which is preliminary data.</text>
</comment>
<dbReference type="Proteomes" id="UP000216035">
    <property type="component" value="Unassembled WGS sequence"/>
</dbReference>
<evidence type="ECO:0000256" key="6">
    <source>
        <dbReference type="ARBA" id="ARBA00022475"/>
    </source>
</evidence>
<feature type="transmembrane region" description="Helical" evidence="10">
    <location>
        <begin position="150"/>
        <end position="166"/>
    </location>
</feature>
<gene>
    <name evidence="11" type="ORF">CHX27_13480</name>
</gene>
<feature type="transmembrane region" description="Helical" evidence="10">
    <location>
        <begin position="36"/>
        <end position="54"/>
    </location>
</feature>
<feature type="transmembrane region" description="Helical" evidence="10">
    <location>
        <begin position="172"/>
        <end position="188"/>
    </location>
</feature>
<dbReference type="GO" id="GO:0034257">
    <property type="term" value="F:nicotinamide riboside transmembrane transporter activity"/>
    <property type="evidence" value="ECO:0007669"/>
    <property type="project" value="InterPro"/>
</dbReference>
<keyword evidence="6" id="KW-1003">Cell membrane</keyword>
<comment type="function">
    <text evidence="1">Required for nicotinamide riboside transport across the inner membrane.</text>
</comment>
<dbReference type="PANTHER" id="PTHR36122:SF2">
    <property type="entry name" value="NICOTINAMIDE RIBOSIDE TRANSPORTER PNUC"/>
    <property type="match status" value="1"/>
</dbReference>
<evidence type="ECO:0000256" key="5">
    <source>
        <dbReference type="ARBA" id="ARBA00022448"/>
    </source>
</evidence>
<keyword evidence="12" id="KW-1185">Reference proteome</keyword>
<keyword evidence="9 10" id="KW-0472">Membrane</keyword>
<evidence type="ECO:0000256" key="8">
    <source>
        <dbReference type="ARBA" id="ARBA00022989"/>
    </source>
</evidence>
<organism evidence="11 12">
    <name type="scientific">Flavobacterium aurantiibacter</name>
    <dbReference type="NCBI Taxonomy" id="2023067"/>
    <lineage>
        <taxon>Bacteria</taxon>
        <taxon>Pseudomonadati</taxon>
        <taxon>Bacteroidota</taxon>
        <taxon>Flavobacteriia</taxon>
        <taxon>Flavobacteriales</taxon>
        <taxon>Flavobacteriaceae</taxon>
        <taxon>Flavobacterium</taxon>
    </lineage>
</organism>
<evidence type="ECO:0000313" key="11">
    <source>
        <dbReference type="EMBL" id="OYQ40684.1"/>
    </source>
</evidence>
<comment type="similarity">
    <text evidence="3">Belongs to the nicotinamide ribonucleoside (NR) uptake permease (TC 4.B.1) family.</text>
</comment>
<dbReference type="InterPro" id="IPR006419">
    <property type="entry name" value="NMN_transpt_PnuC"/>
</dbReference>
<feature type="transmembrane region" description="Helical" evidence="10">
    <location>
        <begin position="97"/>
        <end position="114"/>
    </location>
</feature>
<name>A0A255ZIG1_9FLAO</name>
<keyword evidence="7 10" id="KW-0812">Transmembrane</keyword>
<sequence>MLNFITKPIFDLTLEALAFIFGILSVWYGRKEDIKVYPTGIIATAITTYLLYKAAYYGDMLVNAYFTIMSIYGWLVWNSKQQQQANSIGKANLRDKYIAFLLFVLTLLFVRIAYYLFDTALATENYFDILASAIFFSAMYFMAHKKIENWQLWIVGNFIVIPLYFYRELYFLGVQYVIFNYLAVRAYYEWKQKLTQITGLAA</sequence>
<accession>A0A255ZIG1</accession>
<comment type="subcellular location">
    <subcellularLocation>
        <location evidence="2">Cell membrane</location>
        <topology evidence="2">Multi-pass membrane protein</topology>
    </subcellularLocation>
</comment>
<evidence type="ECO:0000313" key="12">
    <source>
        <dbReference type="Proteomes" id="UP000216035"/>
    </source>
</evidence>
<reference evidence="11 12" key="1">
    <citation type="submission" date="2017-07" db="EMBL/GenBank/DDBJ databases">
        <title>Flavobacterium cyanobacteriorum sp. nov., isolated from cyanobacterial aggregates in a eutrophic lake.</title>
        <authorList>
            <person name="Cai H."/>
        </authorList>
    </citation>
    <scope>NUCLEOTIDE SEQUENCE [LARGE SCALE GENOMIC DNA]</scope>
    <source>
        <strain evidence="11 12">TH167</strain>
    </source>
</reference>
<dbReference type="RefSeq" id="WP_094487279.1">
    <property type="nucleotide sequence ID" value="NZ_NOXX01000220.1"/>
</dbReference>
<evidence type="ECO:0000256" key="7">
    <source>
        <dbReference type="ARBA" id="ARBA00022692"/>
    </source>
</evidence>
<dbReference type="PANTHER" id="PTHR36122">
    <property type="entry name" value="NICOTINAMIDE RIBOSIDE TRANSPORTER PNUC"/>
    <property type="match status" value="1"/>
</dbReference>
<keyword evidence="8 10" id="KW-1133">Transmembrane helix</keyword>
<dbReference type="GO" id="GO:0005886">
    <property type="term" value="C:plasma membrane"/>
    <property type="evidence" value="ECO:0007669"/>
    <property type="project" value="UniProtKB-SubCell"/>
</dbReference>
<dbReference type="Pfam" id="PF04973">
    <property type="entry name" value="NMN_transporter"/>
    <property type="match status" value="1"/>
</dbReference>
<evidence type="ECO:0000256" key="1">
    <source>
        <dbReference type="ARBA" id="ARBA00002672"/>
    </source>
</evidence>
<evidence type="ECO:0000256" key="2">
    <source>
        <dbReference type="ARBA" id="ARBA00004651"/>
    </source>
</evidence>
<evidence type="ECO:0000256" key="3">
    <source>
        <dbReference type="ARBA" id="ARBA00006669"/>
    </source>
</evidence>
<dbReference type="OrthoDB" id="9791248at2"/>
<proteinExistence type="inferred from homology"/>
<dbReference type="AlphaFoldDB" id="A0A255ZIG1"/>
<protein>
    <recommendedName>
        <fullName evidence="4">Nicotinamide riboside transporter PnuC</fullName>
    </recommendedName>
</protein>
<dbReference type="EMBL" id="NOXX01000220">
    <property type="protein sequence ID" value="OYQ40684.1"/>
    <property type="molecule type" value="Genomic_DNA"/>
</dbReference>
<evidence type="ECO:0000256" key="10">
    <source>
        <dbReference type="SAM" id="Phobius"/>
    </source>
</evidence>